<dbReference type="Pfam" id="PF13491">
    <property type="entry name" value="FtsK_4TM"/>
    <property type="match status" value="1"/>
</dbReference>
<feature type="domain" description="FtsK" evidence="16">
    <location>
        <begin position="677"/>
        <end position="876"/>
    </location>
</feature>
<dbReference type="EMBL" id="FUYA01000004">
    <property type="protein sequence ID" value="SKA71248.1"/>
    <property type="molecule type" value="Genomic_DNA"/>
</dbReference>
<dbReference type="Pfam" id="PF09397">
    <property type="entry name" value="FtsK_gamma"/>
    <property type="match status" value="1"/>
</dbReference>
<dbReference type="STRING" id="1121442.SAMN02745702_01440"/>
<keyword evidence="18" id="KW-1185">Reference proteome</keyword>
<dbReference type="InterPro" id="IPR025199">
    <property type="entry name" value="FtsK_4TM"/>
</dbReference>
<dbReference type="GO" id="GO:0005524">
    <property type="term" value="F:ATP binding"/>
    <property type="evidence" value="ECO:0007669"/>
    <property type="project" value="UniProtKB-UniRule"/>
</dbReference>
<dbReference type="SUPFAM" id="SSF46785">
    <property type="entry name" value="Winged helix' DNA-binding domain"/>
    <property type="match status" value="1"/>
</dbReference>
<feature type="transmembrane region" description="Helical" evidence="15">
    <location>
        <begin position="32"/>
        <end position="51"/>
    </location>
</feature>
<feature type="region of interest" description="Disordered" evidence="14">
    <location>
        <begin position="440"/>
        <end position="468"/>
    </location>
</feature>
<dbReference type="InterPro" id="IPR036388">
    <property type="entry name" value="WH-like_DNA-bd_sf"/>
</dbReference>
<organism evidence="17 18">
    <name type="scientific">Desulfobaculum bizertense DSM 18034</name>
    <dbReference type="NCBI Taxonomy" id="1121442"/>
    <lineage>
        <taxon>Bacteria</taxon>
        <taxon>Pseudomonadati</taxon>
        <taxon>Thermodesulfobacteriota</taxon>
        <taxon>Desulfovibrionia</taxon>
        <taxon>Desulfovibrionales</taxon>
        <taxon>Desulfovibrionaceae</taxon>
        <taxon>Desulfobaculum</taxon>
    </lineage>
</organism>
<evidence type="ECO:0000256" key="2">
    <source>
        <dbReference type="ARBA" id="ARBA00006474"/>
    </source>
</evidence>
<feature type="transmembrane region" description="Helical" evidence="15">
    <location>
        <begin position="82"/>
        <end position="102"/>
    </location>
</feature>
<keyword evidence="4" id="KW-0132">Cell division</keyword>
<dbReference type="InterPro" id="IPR050206">
    <property type="entry name" value="FtsK/SpoIIIE/SftA"/>
</dbReference>
<feature type="binding site" evidence="13">
    <location>
        <begin position="694"/>
        <end position="701"/>
    </location>
    <ligand>
        <name>ATP</name>
        <dbReference type="ChEBI" id="CHEBI:30616"/>
    </ligand>
</feature>
<dbReference type="InterPro" id="IPR041027">
    <property type="entry name" value="FtsK_alpha"/>
</dbReference>
<dbReference type="PROSITE" id="PS50901">
    <property type="entry name" value="FTSK"/>
    <property type="match status" value="1"/>
</dbReference>
<feature type="region of interest" description="Disordered" evidence="14">
    <location>
        <begin position="934"/>
        <end position="954"/>
    </location>
</feature>
<proteinExistence type="inferred from homology"/>
<dbReference type="SUPFAM" id="SSF52540">
    <property type="entry name" value="P-loop containing nucleoside triphosphate hydrolases"/>
    <property type="match status" value="1"/>
</dbReference>
<sequence length="1020" mass="111453">MRKRGVHSTPRPRILMPMEEQKTNGAKLLKEIMALALGFWAVLLLISLISYSPLDPSFNQAVSPGLPVHNAAGLIGAYQSDLLVMLFGISSFIFPVALAALASGNFVRKLFPAWWRWLGFYLFFICLTTFGAAEFAREHVHLWGISGGGILGSILYVQTQYYLRPVGASLVWLFTLIVSIQLMFAVTWAGCCKRLRARCIDLSAKFTERIARSRRVRAGKKSSEEAAQGQSPVPADSEAAPSQSVEAGSDAPLKKKMMLSERLRLPAFLQRKKQASEAPALEDDLPVSLQPVAEAQAEARAGFVSEDASPDLADAVEAPHHEQTAVDDEYTFSTDAVDVSGEDVPLDMPLEQLMQTEQGDAGGDDVFDSLERMEQSEQNALDQSFAQLEDEESSTLEAENQAYFAEQEHEEAPEITAGQETIESGFDSYSEPEIEEAHSAYADESEHHSDFVPASEPEPQHHEETERLEAPADDPYVMDVLASHPQDIPAGGAEQPDADAIAAQEHLEKVAAHVQTTPPAETQTQVAAEPQRIVPKVQDFSGPPSIDFLNLPPEGALGIPQEELLQKSADLEQCLLDFGIHGEVKSAVPGPVVTMFEYKPAPGVKVSRISNLTDDLALALKAGAVRIEAPLVGRDTVGIEIPNPNRQVVYIRDIIDSDVFADSKSMLTLALGEDIYGRPHVADLAKMPHLLVAGATGQGKSVCLNCLLMSFLYKASPDDLKLLLVDPKRIELSVYADLPHLVHPVVTDMSLAKNALEWAVYEMEKRYDAMAKLGVRNIEGFNRKLKKLGDELPEGCEEMERMPYLVIVIDELADLMLTARKEVETSIVRLAQLARAAGIHMILATQRPSVDVVTGLIKANFPSRIAFTVTSPQDSRTILDAVGANHLLGKGDMLFKPGGGKHIRVHGALVTDEEIEDVTDFWKAKGKPDYQLDFGEWGKSSDEGGAAGGSAEDRDDPVYTEAVQFVMEQGKASISLIQRRFRIGFNRAARYVEQMEQDGIVGPAEGSKPRRVLVGGDLPV</sequence>
<evidence type="ECO:0000313" key="17">
    <source>
        <dbReference type="EMBL" id="SKA71248.1"/>
    </source>
</evidence>
<keyword evidence="3" id="KW-1003">Cell membrane</keyword>
<accession>A0A1T4W2G3</accession>
<dbReference type="InterPro" id="IPR002543">
    <property type="entry name" value="FtsK_dom"/>
</dbReference>
<dbReference type="Gene3D" id="1.10.10.10">
    <property type="entry name" value="Winged helix-like DNA-binding domain superfamily/Winged helix DNA-binding domain"/>
    <property type="match status" value="1"/>
</dbReference>
<evidence type="ECO:0000256" key="14">
    <source>
        <dbReference type="SAM" id="MobiDB-lite"/>
    </source>
</evidence>
<keyword evidence="9 15" id="KW-1133">Transmembrane helix</keyword>
<feature type="compositionally biased region" description="Basic and acidic residues" evidence="14">
    <location>
        <begin position="458"/>
        <end position="468"/>
    </location>
</feature>
<evidence type="ECO:0000256" key="6">
    <source>
        <dbReference type="ARBA" id="ARBA00022741"/>
    </source>
</evidence>
<evidence type="ECO:0000256" key="15">
    <source>
        <dbReference type="SAM" id="Phobius"/>
    </source>
</evidence>
<evidence type="ECO:0000256" key="10">
    <source>
        <dbReference type="ARBA" id="ARBA00023125"/>
    </source>
</evidence>
<dbReference type="GO" id="GO:0005886">
    <property type="term" value="C:plasma membrane"/>
    <property type="evidence" value="ECO:0007669"/>
    <property type="project" value="UniProtKB-SubCell"/>
</dbReference>
<feature type="transmembrane region" description="Helical" evidence="15">
    <location>
        <begin position="114"/>
        <end position="133"/>
    </location>
</feature>
<keyword evidence="12" id="KW-0131">Cell cycle</keyword>
<keyword evidence="10" id="KW-0238">DNA-binding</keyword>
<dbReference type="PANTHER" id="PTHR22683">
    <property type="entry name" value="SPORULATION PROTEIN RELATED"/>
    <property type="match status" value="1"/>
</dbReference>
<gene>
    <name evidence="17" type="ORF">SAMN02745702_01440</name>
</gene>
<evidence type="ECO:0000256" key="12">
    <source>
        <dbReference type="ARBA" id="ARBA00023306"/>
    </source>
</evidence>
<evidence type="ECO:0000313" key="18">
    <source>
        <dbReference type="Proteomes" id="UP000189733"/>
    </source>
</evidence>
<protein>
    <submittedName>
        <fullName evidence="17">DNA segregation ATPase FtsK/SpoIIIE</fullName>
    </submittedName>
</protein>
<dbReference type="Pfam" id="PF17854">
    <property type="entry name" value="FtsK_alpha"/>
    <property type="match status" value="1"/>
</dbReference>
<keyword evidence="5 15" id="KW-0812">Transmembrane</keyword>
<comment type="similarity">
    <text evidence="2">Belongs to the FtsK/SpoIIIE/SftA family.</text>
</comment>
<keyword evidence="6 13" id="KW-0547">Nucleotide-binding</keyword>
<dbReference type="PANTHER" id="PTHR22683:SF41">
    <property type="entry name" value="DNA TRANSLOCASE FTSK"/>
    <property type="match status" value="1"/>
</dbReference>
<dbReference type="InterPro" id="IPR036390">
    <property type="entry name" value="WH_DNA-bd_sf"/>
</dbReference>
<keyword evidence="7" id="KW-0159">Chromosome partition</keyword>
<dbReference type="Pfam" id="PF01580">
    <property type="entry name" value="FtsK_SpoIIIE"/>
    <property type="match status" value="1"/>
</dbReference>
<dbReference type="Gene3D" id="3.40.50.300">
    <property type="entry name" value="P-loop containing nucleotide triphosphate hydrolases"/>
    <property type="match status" value="1"/>
</dbReference>
<dbReference type="SMART" id="SM00843">
    <property type="entry name" value="Ftsk_gamma"/>
    <property type="match status" value="1"/>
</dbReference>
<evidence type="ECO:0000256" key="4">
    <source>
        <dbReference type="ARBA" id="ARBA00022618"/>
    </source>
</evidence>
<evidence type="ECO:0000256" key="11">
    <source>
        <dbReference type="ARBA" id="ARBA00023136"/>
    </source>
</evidence>
<dbReference type="GO" id="GO:0007059">
    <property type="term" value="P:chromosome segregation"/>
    <property type="evidence" value="ECO:0007669"/>
    <property type="project" value="UniProtKB-KW"/>
</dbReference>
<comment type="subcellular location">
    <subcellularLocation>
        <location evidence="1">Cell membrane</location>
        <topology evidence="1">Multi-pass membrane protein</topology>
    </subcellularLocation>
</comment>
<dbReference type="GO" id="GO:0003677">
    <property type="term" value="F:DNA binding"/>
    <property type="evidence" value="ECO:0007669"/>
    <property type="project" value="UniProtKB-KW"/>
</dbReference>
<evidence type="ECO:0000256" key="7">
    <source>
        <dbReference type="ARBA" id="ARBA00022829"/>
    </source>
</evidence>
<evidence type="ECO:0000256" key="5">
    <source>
        <dbReference type="ARBA" id="ARBA00022692"/>
    </source>
</evidence>
<dbReference type="InterPro" id="IPR018541">
    <property type="entry name" value="Ftsk_gamma"/>
</dbReference>
<dbReference type="Gene3D" id="3.30.980.40">
    <property type="match status" value="1"/>
</dbReference>
<evidence type="ECO:0000256" key="3">
    <source>
        <dbReference type="ARBA" id="ARBA00022475"/>
    </source>
</evidence>
<reference evidence="17 18" key="1">
    <citation type="submission" date="2017-02" db="EMBL/GenBank/DDBJ databases">
        <authorList>
            <person name="Peterson S.W."/>
        </authorList>
    </citation>
    <scope>NUCLEOTIDE SEQUENCE [LARGE SCALE GENOMIC DNA]</scope>
    <source>
        <strain evidence="17 18">DSM 18034</strain>
    </source>
</reference>
<dbReference type="AlphaFoldDB" id="A0A1T4W2G3"/>
<keyword evidence="8 13" id="KW-0067">ATP-binding</keyword>
<dbReference type="InterPro" id="IPR027417">
    <property type="entry name" value="P-loop_NTPase"/>
</dbReference>
<dbReference type="Proteomes" id="UP000189733">
    <property type="component" value="Unassembled WGS sequence"/>
</dbReference>
<keyword evidence="11 15" id="KW-0472">Membrane</keyword>
<feature type="transmembrane region" description="Helical" evidence="15">
    <location>
        <begin position="169"/>
        <end position="190"/>
    </location>
</feature>
<evidence type="ECO:0000259" key="16">
    <source>
        <dbReference type="PROSITE" id="PS50901"/>
    </source>
</evidence>
<evidence type="ECO:0000256" key="9">
    <source>
        <dbReference type="ARBA" id="ARBA00022989"/>
    </source>
</evidence>
<evidence type="ECO:0000256" key="1">
    <source>
        <dbReference type="ARBA" id="ARBA00004651"/>
    </source>
</evidence>
<feature type="transmembrane region" description="Helical" evidence="15">
    <location>
        <begin position="139"/>
        <end position="157"/>
    </location>
</feature>
<evidence type="ECO:0000256" key="13">
    <source>
        <dbReference type="PROSITE-ProRule" id="PRU00289"/>
    </source>
</evidence>
<name>A0A1T4W2G3_9BACT</name>
<dbReference type="GO" id="GO:0051301">
    <property type="term" value="P:cell division"/>
    <property type="evidence" value="ECO:0007669"/>
    <property type="project" value="UniProtKB-KW"/>
</dbReference>
<evidence type="ECO:0000256" key="8">
    <source>
        <dbReference type="ARBA" id="ARBA00022840"/>
    </source>
</evidence>
<feature type="region of interest" description="Disordered" evidence="14">
    <location>
        <begin position="217"/>
        <end position="251"/>
    </location>
</feature>